<dbReference type="EMBL" id="CAMPGE010011236">
    <property type="protein sequence ID" value="CAI2370073.1"/>
    <property type="molecule type" value="Genomic_DNA"/>
</dbReference>
<evidence type="ECO:0000313" key="2">
    <source>
        <dbReference type="Proteomes" id="UP001295684"/>
    </source>
</evidence>
<proteinExistence type="predicted"/>
<sequence length="238" mass="27629">MYLNTRRRINIRRGCPKCKKTNEEDPSQLSCASHSSVFEQEIYNAYLEKKHDLQKKALDELVKYLANSKVIKVKGDSEELDIKIHEEVAQKVADKLTTLVEIPRIKKLMVEIFLKMLYDDGFNRITHELTTKIIDEYLQSEHCLRMSTDLVANEVLANEEVRENLFQLLENFLLRQDVREDGVNQEMLQKAEDIFHSVLKQPGVRKYVKDNLHEQLQNAMENEGVINQGINAAANSLK</sequence>
<reference evidence="1" key="1">
    <citation type="submission" date="2023-07" db="EMBL/GenBank/DDBJ databases">
        <authorList>
            <consortium name="AG Swart"/>
            <person name="Singh M."/>
            <person name="Singh A."/>
            <person name="Seah K."/>
            <person name="Emmerich C."/>
        </authorList>
    </citation>
    <scope>NUCLEOTIDE SEQUENCE</scope>
    <source>
        <strain evidence="1">DP1</strain>
    </source>
</reference>
<organism evidence="1 2">
    <name type="scientific">Euplotes crassus</name>
    <dbReference type="NCBI Taxonomy" id="5936"/>
    <lineage>
        <taxon>Eukaryota</taxon>
        <taxon>Sar</taxon>
        <taxon>Alveolata</taxon>
        <taxon>Ciliophora</taxon>
        <taxon>Intramacronucleata</taxon>
        <taxon>Spirotrichea</taxon>
        <taxon>Hypotrichia</taxon>
        <taxon>Euplotida</taxon>
        <taxon>Euplotidae</taxon>
        <taxon>Moneuplotes</taxon>
    </lineage>
</organism>
<dbReference type="Proteomes" id="UP001295684">
    <property type="component" value="Unassembled WGS sequence"/>
</dbReference>
<comment type="caution">
    <text evidence="1">The sequence shown here is derived from an EMBL/GenBank/DDBJ whole genome shotgun (WGS) entry which is preliminary data.</text>
</comment>
<keyword evidence="2" id="KW-1185">Reference proteome</keyword>
<gene>
    <name evidence="1" type="ORF">ECRASSUSDP1_LOCUS11381</name>
</gene>
<accession>A0AAD1UIM4</accession>
<dbReference type="AlphaFoldDB" id="A0AAD1UIM4"/>
<evidence type="ECO:0000313" key="1">
    <source>
        <dbReference type="EMBL" id="CAI2370073.1"/>
    </source>
</evidence>
<protein>
    <submittedName>
        <fullName evidence="1">Uncharacterized protein</fullName>
    </submittedName>
</protein>
<name>A0AAD1UIM4_EUPCR</name>